<keyword evidence="4 6" id="KW-0472">Membrane</keyword>
<dbReference type="PANTHER" id="PTHR10037">
    <property type="entry name" value="VOLTAGE-GATED CATION CHANNEL CALCIUM AND SODIUM"/>
    <property type="match status" value="1"/>
</dbReference>
<dbReference type="FunFam" id="1.20.120.350:FF:000122">
    <property type="entry name" value="Ion transport protein"/>
    <property type="match status" value="1"/>
</dbReference>
<dbReference type="Proteomes" id="UP000239065">
    <property type="component" value="Unassembled WGS sequence"/>
</dbReference>
<dbReference type="SUPFAM" id="SSF81324">
    <property type="entry name" value="Voltage-gated potassium channels"/>
    <property type="match status" value="1"/>
</dbReference>
<organism evidence="8 9">
    <name type="scientific">Aliarcobacter cryaerophilus</name>
    <dbReference type="NCBI Taxonomy" id="28198"/>
    <lineage>
        <taxon>Bacteria</taxon>
        <taxon>Pseudomonadati</taxon>
        <taxon>Campylobacterota</taxon>
        <taxon>Epsilonproteobacteria</taxon>
        <taxon>Campylobacterales</taxon>
        <taxon>Arcobacteraceae</taxon>
        <taxon>Aliarcobacter</taxon>
    </lineage>
</organism>
<evidence type="ECO:0000313" key="8">
    <source>
        <dbReference type="EMBL" id="PRM88619.1"/>
    </source>
</evidence>
<feature type="transmembrane region" description="Helical" evidence="6">
    <location>
        <begin position="78"/>
        <end position="98"/>
    </location>
</feature>
<dbReference type="RefSeq" id="WP_105908639.1">
    <property type="nucleotide sequence ID" value="NZ_NXGJ01000002.1"/>
</dbReference>
<keyword evidence="5" id="KW-0175">Coiled coil</keyword>
<evidence type="ECO:0000256" key="5">
    <source>
        <dbReference type="SAM" id="Coils"/>
    </source>
</evidence>
<evidence type="ECO:0000313" key="9">
    <source>
        <dbReference type="Proteomes" id="UP000239065"/>
    </source>
</evidence>
<dbReference type="Pfam" id="PF00520">
    <property type="entry name" value="Ion_trans"/>
    <property type="match status" value="1"/>
</dbReference>
<dbReference type="Gene3D" id="1.20.120.350">
    <property type="entry name" value="Voltage-gated potassium channels. Chain C"/>
    <property type="match status" value="1"/>
</dbReference>
<feature type="coiled-coil region" evidence="5">
    <location>
        <begin position="226"/>
        <end position="267"/>
    </location>
</feature>
<dbReference type="Gene3D" id="1.10.287.70">
    <property type="match status" value="1"/>
</dbReference>
<comment type="subcellular location">
    <subcellularLocation>
        <location evidence="1">Membrane</location>
        <topology evidence="1">Multi-pass membrane protein</topology>
    </subcellularLocation>
</comment>
<name>A0A2S9SQ29_9BACT</name>
<evidence type="ECO:0000256" key="4">
    <source>
        <dbReference type="ARBA" id="ARBA00023136"/>
    </source>
</evidence>
<proteinExistence type="predicted"/>
<accession>A0A2S9SQ29</accession>
<dbReference type="InterPro" id="IPR027359">
    <property type="entry name" value="Volt_channel_dom_sf"/>
</dbReference>
<dbReference type="AlphaFoldDB" id="A0A2S9SQ29"/>
<feature type="domain" description="Ion transport" evidence="7">
    <location>
        <begin position="12"/>
        <end position="228"/>
    </location>
</feature>
<evidence type="ECO:0000256" key="2">
    <source>
        <dbReference type="ARBA" id="ARBA00022692"/>
    </source>
</evidence>
<dbReference type="PANTHER" id="PTHR10037:SF62">
    <property type="entry name" value="SODIUM CHANNEL PROTEIN 60E"/>
    <property type="match status" value="1"/>
</dbReference>
<feature type="transmembrane region" description="Helical" evidence="6">
    <location>
        <begin position="43"/>
        <end position="66"/>
    </location>
</feature>
<gene>
    <name evidence="8" type="ORF">CJ669_03015</name>
</gene>
<dbReference type="GO" id="GO:0005248">
    <property type="term" value="F:voltage-gated sodium channel activity"/>
    <property type="evidence" value="ECO:0007669"/>
    <property type="project" value="TreeGrafter"/>
</dbReference>
<dbReference type="InterPro" id="IPR005821">
    <property type="entry name" value="Ion_trans_dom"/>
</dbReference>
<keyword evidence="3 6" id="KW-1133">Transmembrane helix</keyword>
<evidence type="ECO:0000256" key="6">
    <source>
        <dbReference type="SAM" id="Phobius"/>
    </source>
</evidence>
<feature type="transmembrane region" description="Helical" evidence="6">
    <location>
        <begin position="119"/>
        <end position="147"/>
    </location>
</feature>
<evidence type="ECO:0000256" key="3">
    <source>
        <dbReference type="ARBA" id="ARBA00022989"/>
    </source>
</evidence>
<feature type="transmembrane region" description="Helical" evidence="6">
    <location>
        <begin position="193"/>
        <end position="218"/>
    </location>
</feature>
<sequence length="267" mass="30928">MYSKIRNIVDSSFFSKVIIYLIVLNGITMGLETSKTFMQSYGAFTTLFNQIVITIFTIEIALRIYVHRVSFFKDPWSLFDFFVVAISLVPTSSGFEILRVLRVLRLFRLITAVPQMRKIVSALISVIPGMLSVIALMTLFFYIFAIMSTQLFGEKFPQWFGTLGESFYTLFQIMTLESWSMGIVRPVMDIYPYAWVFFVPFIFVVTFVMINLVVAIIVDAMAILNKEEEQNIIDEIQSQDNNINKEIKELKNEISELKHLLKNHLEK</sequence>
<keyword evidence="2 6" id="KW-0812">Transmembrane</keyword>
<comment type="caution">
    <text evidence="8">The sequence shown here is derived from an EMBL/GenBank/DDBJ whole genome shotgun (WGS) entry which is preliminary data.</text>
</comment>
<dbReference type="InterPro" id="IPR043203">
    <property type="entry name" value="VGCC_Ca_Na"/>
</dbReference>
<evidence type="ECO:0000259" key="7">
    <source>
        <dbReference type="Pfam" id="PF00520"/>
    </source>
</evidence>
<dbReference type="EMBL" id="NXGJ01000002">
    <property type="protein sequence ID" value="PRM88619.1"/>
    <property type="molecule type" value="Genomic_DNA"/>
</dbReference>
<dbReference type="GO" id="GO:0001518">
    <property type="term" value="C:voltage-gated sodium channel complex"/>
    <property type="evidence" value="ECO:0007669"/>
    <property type="project" value="TreeGrafter"/>
</dbReference>
<evidence type="ECO:0000256" key="1">
    <source>
        <dbReference type="ARBA" id="ARBA00004141"/>
    </source>
</evidence>
<protein>
    <submittedName>
        <fullName evidence="8">Ion transporter</fullName>
    </submittedName>
</protein>
<reference evidence="8 9" key="1">
    <citation type="submission" date="2017-09" db="EMBL/GenBank/DDBJ databases">
        <title>Reassesment of A. cryaerophilus.</title>
        <authorList>
            <person name="Perez-Cataluna A."/>
            <person name="Collado L."/>
            <person name="Salgado O."/>
            <person name="Lefinanco V."/>
            <person name="Figueras M.J."/>
        </authorList>
    </citation>
    <scope>NUCLEOTIDE SEQUENCE [LARGE SCALE GENOMIC DNA]</scope>
    <source>
        <strain evidence="8 9">LMG 9861</strain>
    </source>
</reference>